<dbReference type="Pfam" id="PF13556">
    <property type="entry name" value="HTH_30"/>
    <property type="match status" value="1"/>
</dbReference>
<evidence type="ECO:0008006" key="5">
    <source>
        <dbReference type="Google" id="ProtNLM"/>
    </source>
</evidence>
<comment type="caution">
    <text evidence="3">The sequence shown here is derived from an EMBL/GenBank/DDBJ whole genome shotgun (WGS) entry which is preliminary data.</text>
</comment>
<feature type="domain" description="Purine catabolism PurC-like" evidence="1">
    <location>
        <begin position="10"/>
        <end position="129"/>
    </location>
</feature>
<feature type="domain" description="PucR C-terminal helix-turn-helix" evidence="2">
    <location>
        <begin position="181"/>
        <end position="234"/>
    </location>
</feature>
<gene>
    <name evidence="3" type="ORF">ASB58_16060</name>
</gene>
<reference evidence="3 4" key="1">
    <citation type="journal article" date="2018" name="Syst. Appl. Microbiol.">
        <title>Pseudomonas gallaeciensis sp. nov., isolated from crude-oil-contaminated intertidal sand samples after the Prestige oil spill.</title>
        <authorList>
            <person name="Mulet M."/>
            <person name="Sanchez D."/>
            <person name="Rodriguez A.C."/>
            <person name="Nogales B."/>
            <person name="Bosch R."/>
            <person name="Busquets A."/>
            <person name="Gomila M."/>
            <person name="Lalucat J."/>
            <person name="Garcia-Valdes E."/>
        </authorList>
    </citation>
    <scope>NUCLEOTIDE SEQUENCE [LARGE SCALE GENOMIC DNA]</scope>
    <source>
        <strain evidence="3 4">V113</strain>
    </source>
</reference>
<accession>A0A395QZT9</accession>
<dbReference type="InterPro" id="IPR012914">
    <property type="entry name" value="PucR_dom"/>
</dbReference>
<evidence type="ECO:0000259" key="1">
    <source>
        <dbReference type="Pfam" id="PF07905"/>
    </source>
</evidence>
<organism evidence="3 4">
    <name type="scientific">Pseudomonas abyssi</name>
    <dbReference type="NCBI Taxonomy" id="170540"/>
    <lineage>
        <taxon>Bacteria</taxon>
        <taxon>Pseudomonadati</taxon>
        <taxon>Pseudomonadota</taxon>
        <taxon>Gammaproteobacteria</taxon>
        <taxon>Pseudomonadales</taxon>
        <taxon>Pseudomonadaceae</taxon>
        <taxon>Pseudomonas</taxon>
    </lineage>
</organism>
<sequence>MSELLCTADIPDLPGLGAIRLRAGQAGAGRRVRWPYVAENRSFAPWIKGGELVFITGIGRHHSLDNLFELVHESVATGVAGLVILTGDAYIGQLPSALLKRADVLQLPVLEQPYSLPMVTVTEAISRAIISREQLASREDETRAETLLQRLQLRLGNLPARREFIAPWFAEHQALLDELGPTLTAWLQHGGNVSAAASSLGSHRNSVRYRLNKLFRATGLDPKRPDDLNNLILAHLLCQCPDSGEHP</sequence>
<protein>
    <recommendedName>
        <fullName evidence="5">PucR family transcriptional regulator</fullName>
    </recommendedName>
</protein>
<keyword evidence="4" id="KW-1185">Reference proteome</keyword>
<evidence type="ECO:0000313" key="3">
    <source>
        <dbReference type="EMBL" id="RGP53383.1"/>
    </source>
</evidence>
<dbReference type="EMBL" id="LMAZ01000006">
    <property type="protein sequence ID" value="RGP53383.1"/>
    <property type="molecule type" value="Genomic_DNA"/>
</dbReference>
<dbReference type="RefSeq" id="WP_118131643.1">
    <property type="nucleotide sequence ID" value="NZ_LMAZ01000006.1"/>
</dbReference>
<dbReference type="InterPro" id="IPR042070">
    <property type="entry name" value="PucR_C-HTH_sf"/>
</dbReference>
<evidence type="ECO:0000259" key="2">
    <source>
        <dbReference type="Pfam" id="PF13556"/>
    </source>
</evidence>
<dbReference type="AlphaFoldDB" id="A0A395QZT9"/>
<dbReference type="InterPro" id="IPR025736">
    <property type="entry name" value="PucR_C-HTH_dom"/>
</dbReference>
<name>A0A395QZT9_9PSED</name>
<dbReference type="InterPro" id="IPR051448">
    <property type="entry name" value="CdaR-like_regulators"/>
</dbReference>
<dbReference type="Gene3D" id="1.10.10.2840">
    <property type="entry name" value="PucR C-terminal helix-turn-helix domain"/>
    <property type="match status" value="1"/>
</dbReference>
<dbReference type="OrthoDB" id="9792148at2"/>
<dbReference type="Proteomes" id="UP000265411">
    <property type="component" value="Unassembled WGS sequence"/>
</dbReference>
<dbReference type="PANTHER" id="PTHR33744">
    <property type="entry name" value="CARBOHYDRATE DIACID REGULATOR"/>
    <property type="match status" value="1"/>
</dbReference>
<proteinExistence type="predicted"/>
<dbReference type="Pfam" id="PF07905">
    <property type="entry name" value="PucR"/>
    <property type="match status" value="1"/>
</dbReference>
<evidence type="ECO:0000313" key="4">
    <source>
        <dbReference type="Proteomes" id="UP000265411"/>
    </source>
</evidence>